<dbReference type="Proteomes" id="UP001189429">
    <property type="component" value="Unassembled WGS sequence"/>
</dbReference>
<dbReference type="PANTHER" id="PTHR10476">
    <property type="entry name" value="CHARGED MULTIVESICULAR BODY PROTEIN"/>
    <property type="match status" value="1"/>
</dbReference>
<organism evidence="2 3">
    <name type="scientific">Prorocentrum cordatum</name>
    <dbReference type="NCBI Taxonomy" id="2364126"/>
    <lineage>
        <taxon>Eukaryota</taxon>
        <taxon>Sar</taxon>
        <taxon>Alveolata</taxon>
        <taxon>Dinophyceae</taxon>
        <taxon>Prorocentrales</taxon>
        <taxon>Prorocentraceae</taxon>
        <taxon>Prorocentrum</taxon>
    </lineage>
</organism>
<evidence type="ECO:0008006" key="4">
    <source>
        <dbReference type="Google" id="ProtNLM"/>
    </source>
</evidence>
<keyword evidence="3" id="KW-1185">Reference proteome</keyword>
<evidence type="ECO:0000313" key="3">
    <source>
        <dbReference type="Proteomes" id="UP001189429"/>
    </source>
</evidence>
<sequence>MGGNNSKKAEINAKLKAKEWQWQLKTEVKHLDREIKKIQTGEAKLQAEIRKQAEAGQVDSVQMLAKSVVKSRKAVQRLEKTKVNMHAVDLQLTTSLATMSTASSLKLSTEVMQKMNKIAGMPEVGETMRKMQAEMAKCAEVDGAMEAAFEEDGEADAAAVEVQRVLEEMALDQMGPLAAAAAAPAAPAPVPAPAPPPPAPAGNDDDNLMRRLANLKNV</sequence>
<protein>
    <recommendedName>
        <fullName evidence="4">Charged multivesicular body protein 3</fullName>
    </recommendedName>
</protein>
<proteinExistence type="predicted"/>
<accession>A0ABN9VF73</accession>
<dbReference type="InterPro" id="IPR005024">
    <property type="entry name" value="Snf7_fam"/>
</dbReference>
<feature type="region of interest" description="Disordered" evidence="1">
    <location>
        <begin position="178"/>
        <end position="218"/>
    </location>
</feature>
<dbReference type="EMBL" id="CAUYUJ010017001">
    <property type="protein sequence ID" value="CAK0870823.1"/>
    <property type="molecule type" value="Genomic_DNA"/>
</dbReference>
<comment type="caution">
    <text evidence="2">The sequence shown here is derived from an EMBL/GenBank/DDBJ whole genome shotgun (WGS) entry which is preliminary data.</text>
</comment>
<gene>
    <name evidence="2" type="ORF">PCOR1329_LOCUS56816</name>
</gene>
<name>A0ABN9VF73_9DINO</name>
<evidence type="ECO:0000256" key="1">
    <source>
        <dbReference type="SAM" id="MobiDB-lite"/>
    </source>
</evidence>
<reference evidence="2" key="1">
    <citation type="submission" date="2023-10" db="EMBL/GenBank/DDBJ databases">
        <authorList>
            <person name="Chen Y."/>
            <person name="Shah S."/>
            <person name="Dougan E. K."/>
            <person name="Thang M."/>
            <person name="Chan C."/>
        </authorList>
    </citation>
    <scope>NUCLEOTIDE SEQUENCE [LARGE SCALE GENOMIC DNA]</scope>
</reference>
<dbReference type="Pfam" id="PF03357">
    <property type="entry name" value="Snf7"/>
    <property type="match status" value="1"/>
</dbReference>
<evidence type="ECO:0000313" key="2">
    <source>
        <dbReference type="EMBL" id="CAK0870823.1"/>
    </source>
</evidence>
<feature type="compositionally biased region" description="Pro residues" evidence="1">
    <location>
        <begin position="186"/>
        <end position="200"/>
    </location>
</feature>
<dbReference type="Gene3D" id="6.10.140.1230">
    <property type="match status" value="1"/>
</dbReference>